<evidence type="ECO:0000313" key="1">
    <source>
        <dbReference type="EMBL" id="SFH51553.1"/>
    </source>
</evidence>
<name>A0A1I3ANG2_9LACT</name>
<keyword evidence="2" id="KW-1185">Reference proteome</keyword>
<dbReference type="EMBL" id="FOQE01000001">
    <property type="protein sequence ID" value="SFH51553.1"/>
    <property type="molecule type" value="Genomic_DNA"/>
</dbReference>
<evidence type="ECO:0000313" key="2">
    <source>
        <dbReference type="Proteomes" id="UP000198668"/>
    </source>
</evidence>
<proteinExistence type="predicted"/>
<organism evidence="1 2">
    <name type="scientific">Pisciglobus halotolerans</name>
    <dbReference type="NCBI Taxonomy" id="745365"/>
    <lineage>
        <taxon>Bacteria</taxon>
        <taxon>Bacillati</taxon>
        <taxon>Bacillota</taxon>
        <taxon>Bacilli</taxon>
        <taxon>Lactobacillales</taxon>
        <taxon>Carnobacteriaceae</taxon>
    </lineage>
</organism>
<dbReference type="AlphaFoldDB" id="A0A1I3ANG2"/>
<dbReference type="RefSeq" id="WP_047392900.1">
    <property type="nucleotide sequence ID" value="NZ_FOQE01000001.1"/>
</dbReference>
<accession>A0A1I3ANG2</accession>
<dbReference type="Proteomes" id="UP000198668">
    <property type="component" value="Unassembled WGS sequence"/>
</dbReference>
<reference evidence="1 2" key="1">
    <citation type="submission" date="2016-10" db="EMBL/GenBank/DDBJ databases">
        <authorList>
            <person name="de Groot N.N."/>
        </authorList>
    </citation>
    <scope>NUCLEOTIDE SEQUENCE [LARGE SCALE GENOMIC DNA]</scope>
    <source>
        <strain evidence="1 2">DSM 27630</strain>
    </source>
</reference>
<protein>
    <recommendedName>
        <fullName evidence="3">Flagellar protein FliT</fullName>
    </recommendedName>
</protein>
<gene>
    <name evidence="1" type="ORF">SAMN04489868_10172</name>
</gene>
<evidence type="ECO:0008006" key="3">
    <source>
        <dbReference type="Google" id="ProtNLM"/>
    </source>
</evidence>
<sequence>MQQMRIQLLKNMLTRFVTWDGKSETAVKLVTENQADIEDLQSLDLQLNTSYTKQEQELAEQIMEKQQNIWSVIKTEQQHVLHQMQQMKQKDKVIHHYYQNVKRSVFVDKGL</sequence>